<accession>A0A1I2VUA4</accession>
<protein>
    <recommendedName>
        <fullName evidence="7">UDP-N-acetylmuramoyl-L-alanyl-D-glutamate--2,6-diaminopimelate ligase</fullName>
        <ecNumber evidence="7">6.3.2.13</ecNumber>
    </recommendedName>
    <alternativeName>
        <fullName evidence="7">Meso-A2pm-adding enzyme</fullName>
    </alternativeName>
    <alternativeName>
        <fullName evidence="7">Meso-diaminopimelate-adding enzyme</fullName>
    </alternativeName>
    <alternativeName>
        <fullName evidence="7">UDP-MurNAc-L-Ala-D-Glu:meso-diaminopimelate ligase</fullName>
    </alternativeName>
    <alternativeName>
        <fullName evidence="7">UDP-MurNAc-tripeptide synthetase</fullName>
    </alternativeName>
    <alternativeName>
        <fullName evidence="7">UDP-N-acetylmuramyl-tripeptide synthetase</fullName>
    </alternativeName>
</protein>
<feature type="modified residue" description="N6-carboxylysine" evidence="7">
    <location>
        <position position="220"/>
    </location>
</feature>
<dbReference type="NCBIfam" id="NF001126">
    <property type="entry name" value="PRK00139.1-4"/>
    <property type="match status" value="1"/>
</dbReference>
<feature type="binding site" evidence="7">
    <location>
        <position position="30"/>
    </location>
    <ligand>
        <name>UDP-N-acetyl-alpha-D-muramoyl-L-alanyl-D-glutamate</name>
        <dbReference type="ChEBI" id="CHEBI:83900"/>
    </ligand>
</feature>
<evidence type="ECO:0000256" key="3">
    <source>
        <dbReference type="ARBA" id="ARBA00022960"/>
    </source>
</evidence>
<dbReference type="AlphaFoldDB" id="A0A1I2VUA4"/>
<dbReference type="GO" id="GO:0005524">
    <property type="term" value="F:ATP binding"/>
    <property type="evidence" value="ECO:0007669"/>
    <property type="project" value="UniProtKB-UniRule"/>
</dbReference>
<dbReference type="Gene3D" id="3.40.1390.10">
    <property type="entry name" value="MurE/MurF, N-terminal domain"/>
    <property type="match status" value="1"/>
</dbReference>
<dbReference type="GO" id="GO:0008360">
    <property type="term" value="P:regulation of cell shape"/>
    <property type="evidence" value="ECO:0007669"/>
    <property type="project" value="UniProtKB-KW"/>
</dbReference>
<evidence type="ECO:0000259" key="11">
    <source>
        <dbReference type="Pfam" id="PF08245"/>
    </source>
</evidence>
<dbReference type="InterPro" id="IPR036565">
    <property type="entry name" value="Mur-like_cat_sf"/>
</dbReference>
<feature type="binding site" evidence="7">
    <location>
        <position position="180"/>
    </location>
    <ligand>
        <name>UDP-N-acetyl-alpha-D-muramoyl-L-alanyl-D-glutamate</name>
        <dbReference type="ChEBI" id="CHEBI:83900"/>
    </ligand>
</feature>
<evidence type="ECO:0000256" key="2">
    <source>
        <dbReference type="ARBA" id="ARBA00022618"/>
    </source>
</evidence>
<comment type="function">
    <text evidence="7">Catalyzes the addition of meso-diaminopimelic acid to the nucleotide precursor UDP-N-acetylmuramoyl-L-alanyl-D-glutamate (UMAG) in the biosynthesis of bacterial cell-wall peptidoglycan.</text>
</comment>
<evidence type="ECO:0000256" key="4">
    <source>
        <dbReference type="ARBA" id="ARBA00022984"/>
    </source>
</evidence>
<evidence type="ECO:0000313" key="13">
    <source>
        <dbReference type="Proteomes" id="UP000199666"/>
    </source>
</evidence>
<comment type="similarity">
    <text evidence="1 7">Belongs to the MurCDEF family. MurE subfamily.</text>
</comment>
<keyword evidence="4 7" id="KW-0573">Peptidoglycan synthesis</keyword>
<feature type="binding site" evidence="7">
    <location>
        <position position="186"/>
    </location>
    <ligand>
        <name>UDP-N-acetyl-alpha-D-muramoyl-L-alanyl-D-glutamate</name>
        <dbReference type="ChEBI" id="CHEBI:83900"/>
    </ligand>
</feature>
<feature type="binding site" evidence="7">
    <location>
        <begin position="111"/>
        <end position="117"/>
    </location>
    <ligand>
        <name>ATP</name>
        <dbReference type="ChEBI" id="CHEBI:30616"/>
    </ligand>
</feature>
<dbReference type="RefSeq" id="WP_090992773.1">
    <property type="nucleotide sequence ID" value="NZ_FOPP01000003.1"/>
</dbReference>
<feature type="domain" description="Mur ligase N-terminal catalytic" evidence="9">
    <location>
        <begin position="24"/>
        <end position="96"/>
    </location>
</feature>
<keyword evidence="7" id="KW-0963">Cytoplasm</keyword>
<keyword evidence="7 12" id="KW-0436">Ligase</keyword>
<evidence type="ECO:0000259" key="10">
    <source>
        <dbReference type="Pfam" id="PF02875"/>
    </source>
</evidence>
<comment type="subcellular location">
    <subcellularLocation>
        <location evidence="7 8">Cytoplasm</location>
    </subcellularLocation>
</comment>
<feature type="short sequence motif" description="Meso-diaminopimelate recognition motif" evidence="7">
    <location>
        <begin position="402"/>
        <end position="405"/>
    </location>
</feature>
<dbReference type="PANTHER" id="PTHR23135">
    <property type="entry name" value="MUR LIGASE FAMILY MEMBER"/>
    <property type="match status" value="1"/>
</dbReference>
<reference evidence="12 13" key="1">
    <citation type="submission" date="2016-10" db="EMBL/GenBank/DDBJ databases">
        <authorList>
            <person name="de Groot N.N."/>
        </authorList>
    </citation>
    <scope>NUCLEOTIDE SEQUENCE [LARGE SCALE GENOMIC DNA]</scope>
    <source>
        <strain evidence="12 13">DSM 18684</strain>
    </source>
</reference>
<comment type="PTM">
    <text evidence="7">Carboxylation is probably crucial for Mg(2+) binding and, consequently, for the gamma-phosphate positioning of ATP.</text>
</comment>
<sequence>MNLQDLLYGVAIKHIVGKTDCIVDSITFDSRTVKVNTLFFAVKGVQTDGHQYIAQTIDAGANVIVCELLPDTIPANVTFVQVENSAVALGIVASNFHGNPSSQLKLIGITGTNGKTTIATLLFQLFRKLDFNVGLISTVQNHINEEIIPATHTTPNPIALNALLRQMVEADCEYCFMEVSSHAVAQHRISGLFFTGGVFSNITHDHLDFHLTFDNYLKAKKEFFDTLPKTAFALTNIDDKNGMVMLQNTHAYKKTYALKQMGDFNAKIIENKFSGLNLLVDQTDVFFKMVGSFNAYNLLAAYATAMLLEQDKLKVLTILSSLKGAEGRFDYTVSKQGIVGIVDYAHTPDAVQNVLSTITNIRKGTEQVITVIGCGGDRDKTKRPIMARVACDWSDKVILTSDNPRTENPSSIIAEMEKGVSPTNQRKVISILDRKEAIKTACHIAKAGDIILLAGKGHEKYQEINAVRLHFDDKEVLIEQLNLLS</sequence>
<evidence type="ECO:0000256" key="8">
    <source>
        <dbReference type="RuleBase" id="RU004135"/>
    </source>
</evidence>
<dbReference type="GO" id="GO:0051301">
    <property type="term" value="P:cell division"/>
    <property type="evidence" value="ECO:0007669"/>
    <property type="project" value="UniProtKB-KW"/>
</dbReference>
<keyword evidence="3 7" id="KW-0133">Cell shape</keyword>
<comment type="cofactor">
    <cofactor evidence="7">
        <name>Mg(2+)</name>
        <dbReference type="ChEBI" id="CHEBI:18420"/>
    </cofactor>
</comment>
<evidence type="ECO:0000256" key="6">
    <source>
        <dbReference type="ARBA" id="ARBA00023316"/>
    </source>
</evidence>
<dbReference type="STRING" id="414048.SAMN04489864_103267"/>
<dbReference type="Pfam" id="PF08245">
    <property type="entry name" value="Mur_ligase_M"/>
    <property type="match status" value="1"/>
</dbReference>
<dbReference type="InterPro" id="IPR004101">
    <property type="entry name" value="Mur_ligase_C"/>
</dbReference>
<dbReference type="GO" id="GO:0071555">
    <property type="term" value="P:cell wall organization"/>
    <property type="evidence" value="ECO:0007669"/>
    <property type="project" value="UniProtKB-KW"/>
</dbReference>
<dbReference type="SUPFAM" id="SSF53244">
    <property type="entry name" value="MurD-like peptide ligases, peptide-binding domain"/>
    <property type="match status" value="1"/>
</dbReference>
<feature type="binding site" evidence="7">
    <location>
        <position position="459"/>
    </location>
    <ligand>
        <name>meso-2,6-diaminopimelate</name>
        <dbReference type="ChEBI" id="CHEBI:57791"/>
    </ligand>
</feature>
<keyword evidence="13" id="KW-1185">Reference proteome</keyword>
<dbReference type="EMBL" id="FOPP01000003">
    <property type="protein sequence ID" value="SFG92693.1"/>
    <property type="molecule type" value="Genomic_DNA"/>
</dbReference>
<dbReference type="Gene3D" id="3.40.1190.10">
    <property type="entry name" value="Mur-like, catalytic domain"/>
    <property type="match status" value="1"/>
</dbReference>
<feature type="domain" description="Mur ligase C-terminal" evidence="10">
    <location>
        <begin position="327"/>
        <end position="457"/>
    </location>
</feature>
<dbReference type="Pfam" id="PF01225">
    <property type="entry name" value="Mur_ligase"/>
    <property type="match status" value="1"/>
</dbReference>
<keyword evidence="5 7" id="KW-0131">Cell cycle</keyword>
<organism evidence="12 13">
    <name type="scientific">Pedobacter insulae</name>
    <dbReference type="NCBI Taxonomy" id="414048"/>
    <lineage>
        <taxon>Bacteria</taxon>
        <taxon>Pseudomonadati</taxon>
        <taxon>Bacteroidota</taxon>
        <taxon>Sphingobacteriia</taxon>
        <taxon>Sphingobacteriales</taxon>
        <taxon>Sphingobacteriaceae</taxon>
        <taxon>Pedobacter</taxon>
    </lineage>
</organism>
<keyword evidence="7" id="KW-0067">ATP-binding</keyword>
<dbReference type="GO" id="GO:0009252">
    <property type="term" value="P:peptidoglycan biosynthetic process"/>
    <property type="evidence" value="ECO:0007669"/>
    <property type="project" value="UniProtKB-UniRule"/>
</dbReference>
<dbReference type="HAMAP" id="MF_00208">
    <property type="entry name" value="MurE"/>
    <property type="match status" value="1"/>
</dbReference>
<feature type="binding site" evidence="7">
    <location>
        <position position="378"/>
    </location>
    <ligand>
        <name>meso-2,6-diaminopimelate</name>
        <dbReference type="ChEBI" id="CHEBI:57791"/>
    </ligand>
</feature>
<evidence type="ECO:0000259" key="9">
    <source>
        <dbReference type="Pfam" id="PF01225"/>
    </source>
</evidence>
<dbReference type="InterPro" id="IPR000713">
    <property type="entry name" value="Mur_ligase_N"/>
</dbReference>
<proteinExistence type="inferred from homology"/>
<dbReference type="EC" id="6.3.2.13" evidence="7"/>
<dbReference type="InterPro" id="IPR035911">
    <property type="entry name" value="MurE/MurF_N"/>
</dbReference>
<name>A0A1I2VUA4_9SPHI</name>
<feature type="binding site" evidence="7">
    <location>
        <begin position="153"/>
        <end position="154"/>
    </location>
    <ligand>
        <name>UDP-N-acetyl-alpha-D-muramoyl-L-alanyl-D-glutamate</name>
        <dbReference type="ChEBI" id="CHEBI:83900"/>
    </ligand>
</feature>
<dbReference type="PANTHER" id="PTHR23135:SF4">
    <property type="entry name" value="UDP-N-ACETYLMURAMOYL-L-ALANYL-D-GLUTAMATE--2,6-DIAMINOPIMELATE LIGASE MURE HOMOLOG, CHLOROPLASTIC"/>
    <property type="match status" value="1"/>
</dbReference>
<dbReference type="GO" id="GO:0005737">
    <property type="term" value="C:cytoplasm"/>
    <property type="evidence" value="ECO:0007669"/>
    <property type="project" value="UniProtKB-SubCell"/>
</dbReference>
<feature type="binding site" evidence="7">
    <location>
        <position position="455"/>
    </location>
    <ligand>
        <name>meso-2,6-diaminopimelate</name>
        <dbReference type="ChEBI" id="CHEBI:57791"/>
    </ligand>
</feature>
<dbReference type="InterPro" id="IPR013221">
    <property type="entry name" value="Mur_ligase_cen"/>
</dbReference>
<dbReference type="NCBIfam" id="TIGR01085">
    <property type="entry name" value="murE"/>
    <property type="match status" value="1"/>
</dbReference>
<dbReference type="Gene3D" id="3.90.190.20">
    <property type="entry name" value="Mur ligase, C-terminal domain"/>
    <property type="match status" value="1"/>
</dbReference>
<dbReference type="OrthoDB" id="9800958at2"/>
<keyword evidence="2 7" id="KW-0132">Cell division</keyword>
<dbReference type="GO" id="GO:0008765">
    <property type="term" value="F:UDP-N-acetylmuramoylalanyl-D-glutamate-2,6-diaminopimelate ligase activity"/>
    <property type="evidence" value="ECO:0007669"/>
    <property type="project" value="UniProtKB-UniRule"/>
</dbReference>
<dbReference type="SUPFAM" id="SSF63418">
    <property type="entry name" value="MurE/MurF N-terminal domain"/>
    <property type="match status" value="1"/>
</dbReference>
<comment type="caution">
    <text evidence="7">Lacks conserved residue(s) required for the propagation of feature annotation.</text>
</comment>
<dbReference type="GO" id="GO:0000287">
    <property type="term" value="F:magnesium ion binding"/>
    <property type="evidence" value="ECO:0007669"/>
    <property type="project" value="UniProtKB-UniRule"/>
</dbReference>
<evidence type="ECO:0000313" key="12">
    <source>
        <dbReference type="EMBL" id="SFG92693.1"/>
    </source>
</evidence>
<feature type="binding site" evidence="7">
    <location>
        <position position="188"/>
    </location>
    <ligand>
        <name>UDP-N-acetyl-alpha-D-muramoyl-L-alanyl-D-glutamate</name>
        <dbReference type="ChEBI" id="CHEBI:83900"/>
    </ligand>
</feature>
<dbReference type="Pfam" id="PF02875">
    <property type="entry name" value="Mur_ligase_C"/>
    <property type="match status" value="1"/>
</dbReference>
<dbReference type="Proteomes" id="UP000199666">
    <property type="component" value="Unassembled WGS sequence"/>
</dbReference>
<comment type="catalytic activity">
    <reaction evidence="7">
        <text>UDP-N-acetyl-alpha-D-muramoyl-L-alanyl-D-glutamate + meso-2,6-diaminopimelate + ATP = UDP-N-acetyl-alpha-D-muramoyl-L-alanyl-gamma-D-glutamyl-meso-2,6-diaminopimelate + ADP + phosphate + H(+)</text>
        <dbReference type="Rhea" id="RHEA:23676"/>
        <dbReference type="ChEBI" id="CHEBI:15378"/>
        <dbReference type="ChEBI" id="CHEBI:30616"/>
        <dbReference type="ChEBI" id="CHEBI:43474"/>
        <dbReference type="ChEBI" id="CHEBI:57791"/>
        <dbReference type="ChEBI" id="CHEBI:83900"/>
        <dbReference type="ChEBI" id="CHEBI:83905"/>
        <dbReference type="ChEBI" id="CHEBI:456216"/>
        <dbReference type="EC" id="6.3.2.13"/>
    </reaction>
</comment>
<feature type="binding site" evidence="7">
    <location>
        <begin position="402"/>
        <end position="405"/>
    </location>
    <ligand>
        <name>meso-2,6-diaminopimelate</name>
        <dbReference type="ChEBI" id="CHEBI:57791"/>
    </ligand>
</feature>
<dbReference type="UniPathway" id="UPA00219"/>
<evidence type="ECO:0000256" key="7">
    <source>
        <dbReference type="HAMAP-Rule" id="MF_00208"/>
    </source>
</evidence>
<evidence type="ECO:0000256" key="1">
    <source>
        <dbReference type="ARBA" id="ARBA00005898"/>
    </source>
</evidence>
<dbReference type="SUPFAM" id="SSF53623">
    <property type="entry name" value="MurD-like peptide ligases, catalytic domain"/>
    <property type="match status" value="1"/>
</dbReference>
<comment type="pathway">
    <text evidence="7 8">Cell wall biogenesis; peptidoglycan biosynthesis.</text>
</comment>
<dbReference type="InterPro" id="IPR005761">
    <property type="entry name" value="UDP-N-AcMur-Glu-dNH2Pim_ligase"/>
</dbReference>
<dbReference type="InterPro" id="IPR036615">
    <property type="entry name" value="Mur_ligase_C_dom_sf"/>
</dbReference>
<keyword evidence="7" id="KW-0547">Nucleotide-binding</keyword>
<gene>
    <name evidence="7" type="primary">murE</name>
    <name evidence="12" type="ORF">SAMN04489864_103267</name>
</gene>
<feature type="domain" description="Mur ligase central" evidence="11">
    <location>
        <begin position="109"/>
        <end position="305"/>
    </location>
</feature>
<keyword evidence="6 7" id="KW-0961">Cell wall biogenesis/degradation</keyword>
<evidence type="ECO:0000256" key="5">
    <source>
        <dbReference type="ARBA" id="ARBA00023306"/>
    </source>
</evidence>
<keyword evidence="7" id="KW-0460">Magnesium</keyword>